<dbReference type="Proteomes" id="UP000661507">
    <property type="component" value="Unassembled WGS sequence"/>
</dbReference>
<dbReference type="PRINTS" id="PR01805">
    <property type="entry name" value="VACJLIPOPROT"/>
</dbReference>
<keyword evidence="2 4" id="KW-0732">Signal</keyword>
<evidence type="ECO:0000313" key="5">
    <source>
        <dbReference type="EMBL" id="GGI98899.1"/>
    </source>
</evidence>
<dbReference type="PANTHER" id="PTHR30035:SF3">
    <property type="entry name" value="INTERMEMBRANE PHOSPHOLIPID TRANSPORT SYSTEM LIPOPROTEIN MLAA"/>
    <property type="match status" value="1"/>
</dbReference>
<dbReference type="GO" id="GO:0016020">
    <property type="term" value="C:membrane"/>
    <property type="evidence" value="ECO:0007669"/>
    <property type="project" value="InterPro"/>
</dbReference>
<dbReference type="EMBL" id="BMKW01000001">
    <property type="protein sequence ID" value="GGI98899.1"/>
    <property type="molecule type" value="Genomic_DNA"/>
</dbReference>
<reference evidence="5" key="1">
    <citation type="journal article" date="2014" name="Int. J. Syst. Evol. Microbiol.">
        <title>Complete genome sequence of Corynebacterium casei LMG S-19264T (=DSM 44701T), isolated from a smear-ripened cheese.</title>
        <authorList>
            <consortium name="US DOE Joint Genome Institute (JGI-PGF)"/>
            <person name="Walter F."/>
            <person name="Albersmeier A."/>
            <person name="Kalinowski J."/>
            <person name="Ruckert C."/>
        </authorList>
    </citation>
    <scope>NUCLEOTIDE SEQUENCE</scope>
    <source>
        <strain evidence="5">CGMCC 1.3617</strain>
    </source>
</reference>
<comment type="caution">
    <text evidence="5">The sequence shown here is derived from an EMBL/GenBank/DDBJ whole genome shotgun (WGS) entry which is preliminary data.</text>
</comment>
<feature type="chain" id="PRO_5036735324" description="VacJ family lipoprotein" evidence="4">
    <location>
        <begin position="22"/>
        <end position="235"/>
    </location>
</feature>
<proteinExistence type="inferred from homology"/>
<comment type="similarity">
    <text evidence="1">Belongs to the MlaA family.</text>
</comment>
<dbReference type="AlphaFoldDB" id="A0A917NG96"/>
<dbReference type="GO" id="GO:0120010">
    <property type="term" value="P:intermembrane phospholipid transfer"/>
    <property type="evidence" value="ECO:0007669"/>
    <property type="project" value="TreeGrafter"/>
</dbReference>
<dbReference type="PANTHER" id="PTHR30035">
    <property type="entry name" value="LIPOPROTEIN VACJ-RELATED"/>
    <property type="match status" value="1"/>
</dbReference>
<dbReference type="RefSeq" id="WP_188965061.1">
    <property type="nucleotide sequence ID" value="NZ_BMKW01000001.1"/>
</dbReference>
<feature type="transmembrane region" description="Helical" evidence="3">
    <location>
        <begin position="164"/>
        <end position="189"/>
    </location>
</feature>
<keyword evidence="3" id="KW-0472">Membrane</keyword>
<organism evidence="5 6">
    <name type="scientific">Neoroseomonas lacus</name>
    <dbReference type="NCBI Taxonomy" id="287609"/>
    <lineage>
        <taxon>Bacteria</taxon>
        <taxon>Pseudomonadati</taxon>
        <taxon>Pseudomonadota</taxon>
        <taxon>Alphaproteobacteria</taxon>
        <taxon>Acetobacterales</taxon>
        <taxon>Acetobacteraceae</taxon>
        <taxon>Neoroseomonas</taxon>
    </lineage>
</organism>
<accession>A0A917NG96</accession>
<dbReference type="Pfam" id="PF04333">
    <property type="entry name" value="MlaA"/>
    <property type="match status" value="1"/>
</dbReference>
<evidence type="ECO:0000256" key="2">
    <source>
        <dbReference type="ARBA" id="ARBA00022729"/>
    </source>
</evidence>
<keyword evidence="3" id="KW-1133">Transmembrane helix</keyword>
<evidence type="ECO:0000313" key="6">
    <source>
        <dbReference type="Proteomes" id="UP000661507"/>
    </source>
</evidence>
<evidence type="ECO:0000256" key="4">
    <source>
        <dbReference type="SAM" id="SignalP"/>
    </source>
</evidence>
<evidence type="ECO:0000256" key="3">
    <source>
        <dbReference type="SAM" id="Phobius"/>
    </source>
</evidence>
<keyword evidence="3" id="KW-0812">Transmembrane</keyword>
<protein>
    <recommendedName>
        <fullName evidence="7">VacJ family lipoprotein</fullName>
    </recommendedName>
</protein>
<gene>
    <name evidence="5" type="ORF">GCM10011320_02140</name>
</gene>
<name>A0A917NG96_9PROT</name>
<keyword evidence="6" id="KW-1185">Reference proteome</keyword>
<evidence type="ECO:0000256" key="1">
    <source>
        <dbReference type="ARBA" id="ARBA00010634"/>
    </source>
</evidence>
<sequence length="235" mass="25207">MRALTRALAVALLLAPMPALAQEEGSWRDRFNRTVFALNHDIEEAALVVLDAVPDYLRLPSSVQTGLLNMLHNSVNEPLSAMGHAIAGRYDLAGRQMQRVGINLVAGYGGYVDRATQRGIDVPLIDIGTALCVRGVDAGPFFVLPVMGPRTTRDGLTDLTASNVVIYAMVIPFVGMAPSIGILIVIEAVSDIAALAMARNFDPGRPTGTDFEAVRDAYLEHRTRLCAEAQARAPA</sequence>
<dbReference type="InterPro" id="IPR007428">
    <property type="entry name" value="MlaA"/>
</dbReference>
<evidence type="ECO:0008006" key="7">
    <source>
        <dbReference type="Google" id="ProtNLM"/>
    </source>
</evidence>
<feature type="signal peptide" evidence="4">
    <location>
        <begin position="1"/>
        <end position="21"/>
    </location>
</feature>
<reference evidence="5" key="2">
    <citation type="submission" date="2020-09" db="EMBL/GenBank/DDBJ databases">
        <authorList>
            <person name="Sun Q."/>
            <person name="Zhou Y."/>
        </authorList>
    </citation>
    <scope>NUCLEOTIDE SEQUENCE</scope>
    <source>
        <strain evidence="5">CGMCC 1.3617</strain>
    </source>
</reference>